<protein>
    <submittedName>
        <fullName evidence="1">Uncharacterized protein</fullName>
    </submittedName>
</protein>
<sequence>MLMSWEQIPGNIANYVTEMSERSQQSCNLKDEGYNMMR</sequence>
<evidence type="ECO:0000313" key="2">
    <source>
        <dbReference type="Proteomes" id="UP000225433"/>
    </source>
</evidence>
<dbReference type="Proteomes" id="UP000225433">
    <property type="component" value="Unassembled WGS sequence"/>
</dbReference>
<evidence type="ECO:0000313" key="1">
    <source>
        <dbReference type="EMBL" id="PHM52594.1"/>
    </source>
</evidence>
<dbReference type="AlphaFoldDB" id="A0A2G0Q040"/>
<dbReference type="EMBL" id="NJAI01000008">
    <property type="protein sequence ID" value="PHM52594.1"/>
    <property type="molecule type" value="Genomic_DNA"/>
</dbReference>
<reference evidence="1 2" key="1">
    <citation type="journal article" date="2017" name="Nat. Microbiol.">
        <title>Natural product diversity associated with the nematode symbionts Photorhabdus and Xenorhabdus.</title>
        <authorList>
            <person name="Tobias N.J."/>
            <person name="Wolff H."/>
            <person name="Djahanschiri B."/>
            <person name="Grundmann F."/>
            <person name="Kronenwerth M."/>
            <person name="Shi Y.M."/>
            <person name="Simonyi S."/>
            <person name="Grun P."/>
            <person name="Shapiro-Ilan D."/>
            <person name="Pidot S.J."/>
            <person name="Stinear T.P."/>
            <person name="Ebersberger I."/>
            <person name="Bode H.B."/>
        </authorList>
    </citation>
    <scope>NUCLEOTIDE SEQUENCE [LARGE SCALE GENOMIC DNA]</scope>
    <source>
        <strain evidence="1 2">DSM 17903</strain>
    </source>
</reference>
<comment type="caution">
    <text evidence="1">The sequence shown here is derived from an EMBL/GenBank/DDBJ whole genome shotgun (WGS) entry which is preliminary data.</text>
</comment>
<gene>
    <name evidence="1" type="ORF">Xhom_04261</name>
</gene>
<name>A0A2G0Q040_XENHO</name>
<proteinExistence type="predicted"/>
<accession>A0A2G0Q040</accession>
<organism evidence="1 2">
    <name type="scientific">Xenorhabdus hominickii</name>
    <dbReference type="NCBI Taxonomy" id="351679"/>
    <lineage>
        <taxon>Bacteria</taxon>
        <taxon>Pseudomonadati</taxon>
        <taxon>Pseudomonadota</taxon>
        <taxon>Gammaproteobacteria</taxon>
        <taxon>Enterobacterales</taxon>
        <taxon>Morganellaceae</taxon>
        <taxon>Xenorhabdus</taxon>
    </lineage>
</organism>